<feature type="domain" description="C2H2-type" evidence="7">
    <location>
        <begin position="113"/>
        <end position="142"/>
    </location>
</feature>
<sequence length="221" mass="24728">MADNENLSLPSIQQWFPEHMLRVSPEIRVKGSAPPTLIPAHPYISPQPFCKTSPDDARSVPIHTSSPSLHQQFSSDDRGEESNKHICTICHKRFRRPSSLNVHKNTHTGATPYQCSLPGCDKEFNVKSNMLRHYRTHTNPVPSQSYSSRYDLLTGNPFPIIHPSSDTSVSVIQGQDKASGQLQTYEPGTSHGSAPMEEERHYGRPYSMSYARSTRGGEEGR</sequence>
<dbReference type="PROSITE" id="PS50157">
    <property type="entry name" value="ZINC_FINGER_C2H2_2"/>
    <property type="match status" value="2"/>
</dbReference>
<evidence type="ECO:0000256" key="4">
    <source>
        <dbReference type="ARBA" id="ARBA00022833"/>
    </source>
</evidence>
<keyword evidence="4" id="KW-0862">Zinc</keyword>
<feature type="domain" description="C2H2-type" evidence="7">
    <location>
        <begin position="85"/>
        <end position="112"/>
    </location>
</feature>
<dbReference type="InterPro" id="IPR013087">
    <property type="entry name" value="Znf_C2H2_type"/>
</dbReference>
<dbReference type="GO" id="GO:0000785">
    <property type="term" value="C:chromatin"/>
    <property type="evidence" value="ECO:0007669"/>
    <property type="project" value="TreeGrafter"/>
</dbReference>
<feature type="compositionally biased region" description="Polar residues" evidence="6">
    <location>
        <begin position="62"/>
        <end position="74"/>
    </location>
</feature>
<comment type="caution">
    <text evidence="8">The sequence shown here is derived from an EMBL/GenBank/DDBJ whole genome shotgun (WGS) entry which is preliminary data.</text>
</comment>
<evidence type="ECO:0000256" key="3">
    <source>
        <dbReference type="ARBA" id="ARBA00022771"/>
    </source>
</evidence>
<dbReference type="PANTHER" id="PTHR14003:SF19">
    <property type="entry name" value="YY2 TRANSCRIPTION FACTOR"/>
    <property type="match status" value="1"/>
</dbReference>
<keyword evidence="3 5" id="KW-0863">Zinc-finger</keyword>
<dbReference type="PANTHER" id="PTHR14003">
    <property type="entry name" value="TRANSCRIPTIONAL REPRESSOR PROTEIN YY"/>
    <property type="match status" value="1"/>
</dbReference>
<dbReference type="FunFam" id="3.30.160.60:FF:000100">
    <property type="entry name" value="Zinc finger 45-like"/>
    <property type="match status" value="1"/>
</dbReference>
<evidence type="ECO:0000313" key="9">
    <source>
        <dbReference type="Proteomes" id="UP001175226"/>
    </source>
</evidence>
<evidence type="ECO:0000256" key="2">
    <source>
        <dbReference type="ARBA" id="ARBA00022737"/>
    </source>
</evidence>
<dbReference type="GO" id="GO:0000978">
    <property type="term" value="F:RNA polymerase II cis-regulatory region sequence-specific DNA binding"/>
    <property type="evidence" value="ECO:0007669"/>
    <property type="project" value="TreeGrafter"/>
</dbReference>
<dbReference type="SMART" id="SM00355">
    <property type="entry name" value="ZnF_C2H2"/>
    <property type="match status" value="2"/>
</dbReference>
<dbReference type="PROSITE" id="PS00028">
    <property type="entry name" value="ZINC_FINGER_C2H2_1"/>
    <property type="match status" value="2"/>
</dbReference>
<protein>
    <recommendedName>
        <fullName evidence="7">C2H2-type domain-containing protein</fullName>
    </recommendedName>
</protein>
<keyword evidence="1" id="KW-0479">Metal-binding</keyword>
<feature type="region of interest" description="Disordered" evidence="6">
    <location>
        <begin position="176"/>
        <end position="221"/>
    </location>
</feature>
<evidence type="ECO:0000256" key="5">
    <source>
        <dbReference type="PROSITE-ProRule" id="PRU00042"/>
    </source>
</evidence>
<dbReference type="SUPFAM" id="SSF57667">
    <property type="entry name" value="beta-beta-alpha zinc fingers"/>
    <property type="match status" value="1"/>
</dbReference>
<name>A0AA39MEX1_9AGAR</name>
<dbReference type="GO" id="GO:0031519">
    <property type="term" value="C:PcG protein complex"/>
    <property type="evidence" value="ECO:0007669"/>
    <property type="project" value="TreeGrafter"/>
</dbReference>
<evidence type="ECO:0000259" key="7">
    <source>
        <dbReference type="PROSITE" id="PS50157"/>
    </source>
</evidence>
<keyword evidence="2" id="KW-0677">Repeat</keyword>
<keyword evidence="9" id="KW-1185">Reference proteome</keyword>
<evidence type="ECO:0000256" key="6">
    <source>
        <dbReference type="SAM" id="MobiDB-lite"/>
    </source>
</evidence>
<dbReference type="EMBL" id="JAUEPT010000107">
    <property type="protein sequence ID" value="KAK0431777.1"/>
    <property type="molecule type" value="Genomic_DNA"/>
</dbReference>
<feature type="region of interest" description="Disordered" evidence="6">
    <location>
        <begin position="49"/>
        <end position="81"/>
    </location>
</feature>
<dbReference type="Pfam" id="PF00096">
    <property type="entry name" value="zf-C2H2"/>
    <property type="match status" value="2"/>
</dbReference>
<reference evidence="8" key="1">
    <citation type="submission" date="2023-06" db="EMBL/GenBank/DDBJ databases">
        <authorList>
            <consortium name="Lawrence Berkeley National Laboratory"/>
            <person name="Ahrendt S."/>
            <person name="Sahu N."/>
            <person name="Indic B."/>
            <person name="Wong-Bajracharya J."/>
            <person name="Merenyi Z."/>
            <person name="Ke H.-M."/>
            <person name="Monk M."/>
            <person name="Kocsube S."/>
            <person name="Drula E."/>
            <person name="Lipzen A."/>
            <person name="Balint B."/>
            <person name="Henrissat B."/>
            <person name="Andreopoulos B."/>
            <person name="Martin F.M."/>
            <person name="Harder C.B."/>
            <person name="Rigling D."/>
            <person name="Ford K.L."/>
            <person name="Foster G.D."/>
            <person name="Pangilinan J."/>
            <person name="Papanicolaou A."/>
            <person name="Barry K."/>
            <person name="LaButti K."/>
            <person name="Viragh M."/>
            <person name="Koriabine M."/>
            <person name="Yan M."/>
            <person name="Riley R."/>
            <person name="Champramary S."/>
            <person name="Plett K.L."/>
            <person name="Tsai I.J."/>
            <person name="Slot J."/>
            <person name="Sipos G."/>
            <person name="Plett J."/>
            <person name="Nagy L.G."/>
            <person name="Grigoriev I.V."/>
        </authorList>
    </citation>
    <scope>NUCLEOTIDE SEQUENCE</scope>
    <source>
        <strain evidence="8">FPL87.14</strain>
    </source>
</reference>
<evidence type="ECO:0000256" key="1">
    <source>
        <dbReference type="ARBA" id="ARBA00022723"/>
    </source>
</evidence>
<feature type="compositionally biased region" description="Polar residues" evidence="6">
    <location>
        <begin position="176"/>
        <end position="192"/>
    </location>
</feature>
<dbReference type="InterPro" id="IPR036236">
    <property type="entry name" value="Znf_C2H2_sf"/>
</dbReference>
<proteinExistence type="predicted"/>
<dbReference type="AlphaFoldDB" id="A0AA39MEX1"/>
<dbReference type="GO" id="GO:0008270">
    <property type="term" value="F:zinc ion binding"/>
    <property type="evidence" value="ECO:0007669"/>
    <property type="project" value="UniProtKB-KW"/>
</dbReference>
<evidence type="ECO:0000313" key="8">
    <source>
        <dbReference type="EMBL" id="KAK0431777.1"/>
    </source>
</evidence>
<dbReference type="GO" id="GO:0005667">
    <property type="term" value="C:transcription regulator complex"/>
    <property type="evidence" value="ECO:0007669"/>
    <property type="project" value="TreeGrafter"/>
</dbReference>
<organism evidence="8 9">
    <name type="scientific">Armillaria borealis</name>
    <dbReference type="NCBI Taxonomy" id="47425"/>
    <lineage>
        <taxon>Eukaryota</taxon>
        <taxon>Fungi</taxon>
        <taxon>Dikarya</taxon>
        <taxon>Basidiomycota</taxon>
        <taxon>Agaricomycotina</taxon>
        <taxon>Agaricomycetes</taxon>
        <taxon>Agaricomycetidae</taxon>
        <taxon>Agaricales</taxon>
        <taxon>Marasmiineae</taxon>
        <taxon>Physalacriaceae</taxon>
        <taxon>Armillaria</taxon>
    </lineage>
</organism>
<gene>
    <name evidence="8" type="ORF">EV421DRAFT_1911558</name>
</gene>
<accession>A0AA39MEX1</accession>
<dbReference type="GO" id="GO:0000981">
    <property type="term" value="F:DNA-binding transcription factor activity, RNA polymerase II-specific"/>
    <property type="evidence" value="ECO:0007669"/>
    <property type="project" value="TreeGrafter"/>
</dbReference>
<dbReference type="Proteomes" id="UP001175226">
    <property type="component" value="Unassembled WGS sequence"/>
</dbReference>
<dbReference type="Gene3D" id="3.30.160.60">
    <property type="entry name" value="Classic Zinc Finger"/>
    <property type="match status" value="2"/>
</dbReference>